<organism evidence="3">
    <name type="scientific">Davidia involucrata</name>
    <name type="common">Dove tree</name>
    <dbReference type="NCBI Taxonomy" id="16924"/>
    <lineage>
        <taxon>Eukaryota</taxon>
        <taxon>Viridiplantae</taxon>
        <taxon>Streptophyta</taxon>
        <taxon>Embryophyta</taxon>
        <taxon>Tracheophyta</taxon>
        <taxon>Spermatophyta</taxon>
        <taxon>Magnoliopsida</taxon>
        <taxon>eudicotyledons</taxon>
        <taxon>Gunneridae</taxon>
        <taxon>Pentapetalae</taxon>
        <taxon>asterids</taxon>
        <taxon>Cornales</taxon>
        <taxon>Nyssaceae</taxon>
        <taxon>Davidia</taxon>
    </lineage>
</organism>
<name>A0A5B6YFS6_DAVIN</name>
<dbReference type="EMBL" id="GHES01000051">
    <property type="protein sequence ID" value="MPA30610.1"/>
    <property type="molecule type" value="Transcribed_RNA"/>
</dbReference>
<feature type="region of interest" description="Disordered" evidence="1">
    <location>
        <begin position="104"/>
        <end position="123"/>
    </location>
</feature>
<feature type="compositionally biased region" description="Pro residues" evidence="1">
    <location>
        <begin position="104"/>
        <end position="117"/>
    </location>
</feature>
<gene>
    <name evidence="3" type="ORF">Din_000051</name>
</gene>
<protein>
    <submittedName>
        <fullName evidence="3">Uncharacterized protein</fullName>
    </submittedName>
</protein>
<evidence type="ECO:0000313" key="3">
    <source>
        <dbReference type="EMBL" id="MPA30610.1"/>
    </source>
</evidence>
<keyword evidence="2" id="KW-0812">Transmembrane</keyword>
<evidence type="ECO:0000256" key="2">
    <source>
        <dbReference type="SAM" id="Phobius"/>
    </source>
</evidence>
<keyword evidence="2" id="KW-1133">Transmembrane helix</keyword>
<dbReference type="AlphaFoldDB" id="A0A5B6YFS6"/>
<accession>A0A5B6YFS6</accession>
<evidence type="ECO:0000256" key="1">
    <source>
        <dbReference type="SAM" id="MobiDB-lite"/>
    </source>
</evidence>
<proteinExistence type="predicted"/>
<reference evidence="3" key="1">
    <citation type="submission" date="2019-08" db="EMBL/GenBank/DDBJ databases">
        <title>Reference gene set and small RNA set construction with multiple tissues from Davidia involucrata Baill.</title>
        <authorList>
            <person name="Yang H."/>
            <person name="Zhou C."/>
            <person name="Li G."/>
            <person name="Wang J."/>
            <person name="Gao P."/>
            <person name="Wang M."/>
            <person name="Wang R."/>
            <person name="Zhao Y."/>
        </authorList>
    </citation>
    <scope>NUCLEOTIDE SEQUENCE</scope>
    <source>
        <tissue evidence="3">Mixed with DoveR01_LX</tissue>
    </source>
</reference>
<feature type="transmembrane region" description="Helical" evidence="2">
    <location>
        <begin position="20"/>
        <end position="39"/>
    </location>
</feature>
<keyword evidence="2" id="KW-0472">Membrane</keyword>
<sequence>MKPWPLYSKDETQTPLRTTTIYMLYIIYIIVHDGLFAGWRVSHLQVQGSQVQLAPHLQPPDSAASPISDPSKYVFWGATPITRVSVVVISEKLMSGYILHPPQPLPHLQPEPQPQFPPQQDIF</sequence>